<dbReference type="PANTHER" id="PTHR43883:SF1">
    <property type="entry name" value="GLUCONOKINASE"/>
    <property type="match status" value="1"/>
</dbReference>
<dbReference type="SUPFAM" id="SSF52540">
    <property type="entry name" value="P-loop containing nucleoside triphosphate hydrolases"/>
    <property type="match status" value="1"/>
</dbReference>
<dbReference type="Pfam" id="PF01636">
    <property type="entry name" value="APH"/>
    <property type="match status" value="1"/>
</dbReference>
<keyword evidence="3" id="KW-1185">Reference proteome</keyword>
<dbReference type="AlphaFoldDB" id="A0A2T5VF68"/>
<organism evidence="2 3">
    <name type="scientific">Breoghania corrubedonensis</name>
    <dbReference type="NCBI Taxonomy" id="665038"/>
    <lineage>
        <taxon>Bacteria</taxon>
        <taxon>Pseudomonadati</taxon>
        <taxon>Pseudomonadota</taxon>
        <taxon>Alphaproteobacteria</taxon>
        <taxon>Hyphomicrobiales</taxon>
        <taxon>Stappiaceae</taxon>
        <taxon>Breoghania</taxon>
    </lineage>
</organism>
<dbReference type="Gene3D" id="3.40.50.300">
    <property type="entry name" value="P-loop containing nucleotide triphosphate hydrolases"/>
    <property type="match status" value="1"/>
</dbReference>
<dbReference type="Proteomes" id="UP000244081">
    <property type="component" value="Unassembled WGS sequence"/>
</dbReference>
<sequence>MDIQYCLRPIAGGGQDTGEYFDLNEDPQARVLALLENPSTYGADEVVTRIDTHAAAVFLAGDQALKLKRAVTFPFLDYSTLELRKAACEHEIEVNRPNAPMIYRDVVAVTHEADGSLAIGGKGEPVDWLVRMNRFDETQTLDRLAENGPLPDGMAEALADIFAASHARAPDVGEDAAERWIDDLEDYVEQNRAAFLAAPELFPPERVRMLNAEANAMLSWIRPLLRQRGRTGRIRRCHGDAHLGNIVLIDGTPVLFDAIEFDDRVATGDVLYDLAFPLMDLSVRGLDRDANRLLNRYLSDTHRLADLEDLTALPFFMLMRACIRAKVAAARLAHVTGEAAEAAKADAVSHFHFAERFLEPVDPVLIAIGGLSGTGKSTVARALAPGLGMTPGAVILRSDVERKLLFEVNPTEHLPPDAYDSGVTQEVYTRLCEKAAAALAAGRSVIVDAVFATPGEREDIAALSRKLEVPCHGFWLEADLETTLARVAGRVNDASDADIDVLRRQFGYDLGDLTWTRVDASGTPEETLARVKAGLEKA</sequence>
<accession>A0A2T5VF68</accession>
<gene>
    <name evidence="2" type="ORF">C8N35_101448</name>
</gene>
<comment type="caution">
    <text evidence="2">The sequence shown here is derived from an EMBL/GenBank/DDBJ whole genome shotgun (WGS) entry which is preliminary data.</text>
</comment>
<dbReference type="OrthoDB" id="9810277at2"/>
<dbReference type="InterPro" id="IPR002575">
    <property type="entry name" value="Aminoglycoside_PTrfase"/>
</dbReference>
<reference evidence="2 3" key="1">
    <citation type="submission" date="2018-04" db="EMBL/GenBank/DDBJ databases">
        <title>Genomic Encyclopedia of Archaeal and Bacterial Type Strains, Phase II (KMG-II): from individual species to whole genera.</title>
        <authorList>
            <person name="Goeker M."/>
        </authorList>
    </citation>
    <scope>NUCLEOTIDE SEQUENCE [LARGE SCALE GENOMIC DNA]</scope>
    <source>
        <strain evidence="2 3">DSM 23382</strain>
    </source>
</reference>
<evidence type="ECO:0000259" key="1">
    <source>
        <dbReference type="Pfam" id="PF01636"/>
    </source>
</evidence>
<dbReference type="EMBL" id="QAYG01000001">
    <property type="protein sequence ID" value="PTW62405.1"/>
    <property type="molecule type" value="Genomic_DNA"/>
</dbReference>
<dbReference type="InterPro" id="IPR011009">
    <property type="entry name" value="Kinase-like_dom_sf"/>
</dbReference>
<dbReference type="InterPro" id="IPR052732">
    <property type="entry name" value="Cell-binding_unc_protein"/>
</dbReference>
<proteinExistence type="predicted"/>
<dbReference type="Pfam" id="PF13671">
    <property type="entry name" value="AAA_33"/>
    <property type="match status" value="1"/>
</dbReference>
<evidence type="ECO:0000313" key="3">
    <source>
        <dbReference type="Proteomes" id="UP000244081"/>
    </source>
</evidence>
<dbReference type="SUPFAM" id="SSF56112">
    <property type="entry name" value="Protein kinase-like (PK-like)"/>
    <property type="match status" value="1"/>
</dbReference>
<dbReference type="PANTHER" id="PTHR43883">
    <property type="entry name" value="SLR0207 PROTEIN"/>
    <property type="match status" value="1"/>
</dbReference>
<dbReference type="Gene3D" id="3.90.1200.10">
    <property type="match status" value="1"/>
</dbReference>
<feature type="domain" description="Aminoglycoside phosphotransferase" evidence="1">
    <location>
        <begin position="134"/>
        <end position="306"/>
    </location>
</feature>
<evidence type="ECO:0000313" key="2">
    <source>
        <dbReference type="EMBL" id="PTW62405.1"/>
    </source>
</evidence>
<protein>
    <recommendedName>
        <fullName evidence="1">Aminoglycoside phosphotransferase domain-containing protein</fullName>
    </recommendedName>
</protein>
<name>A0A2T5VF68_9HYPH</name>
<dbReference type="InterPro" id="IPR027417">
    <property type="entry name" value="P-loop_NTPase"/>
</dbReference>